<keyword evidence="1" id="KW-0732">Signal</keyword>
<organism evidence="2 3">
    <name type="scientific">Roseimicrobium gellanilyticum</name>
    <dbReference type="NCBI Taxonomy" id="748857"/>
    <lineage>
        <taxon>Bacteria</taxon>
        <taxon>Pseudomonadati</taxon>
        <taxon>Verrucomicrobiota</taxon>
        <taxon>Verrucomicrobiia</taxon>
        <taxon>Verrucomicrobiales</taxon>
        <taxon>Verrucomicrobiaceae</taxon>
        <taxon>Roseimicrobium</taxon>
    </lineage>
</organism>
<protein>
    <submittedName>
        <fullName evidence="2">Uncharacterized protein</fullName>
    </submittedName>
</protein>
<dbReference type="Proteomes" id="UP000253426">
    <property type="component" value="Unassembled WGS sequence"/>
</dbReference>
<feature type="chain" id="PRO_5016968943" evidence="1">
    <location>
        <begin position="25"/>
        <end position="146"/>
    </location>
</feature>
<comment type="caution">
    <text evidence="2">The sequence shown here is derived from an EMBL/GenBank/DDBJ whole genome shotgun (WGS) entry which is preliminary data.</text>
</comment>
<evidence type="ECO:0000256" key="1">
    <source>
        <dbReference type="SAM" id="SignalP"/>
    </source>
</evidence>
<accession>A0A366HHU1</accession>
<evidence type="ECO:0000313" key="3">
    <source>
        <dbReference type="Proteomes" id="UP000253426"/>
    </source>
</evidence>
<keyword evidence="3" id="KW-1185">Reference proteome</keyword>
<name>A0A366HHU1_9BACT</name>
<reference evidence="2 3" key="1">
    <citation type="submission" date="2018-06" db="EMBL/GenBank/DDBJ databases">
        <title>Genomic Encyclopedia of Type Strains, Phase IV (KMG-IV): sequencing the most valuable type-strain genomes for metagenomic binning, comparative biology and taxonomic classification.</title>
        <authorList>
            <person name="Goeker M."/>
        </authorList>
    </citation>
    <scope>NUCLEOTIDE SEQUENCE [LARGE SCALE GENOMIC DNA]</scope>
    <source>
        <strain evidence="2 3">DSM 25532</strain>
    </source>
</reference>
<dbReference type="EMBL" id="QNRR01000006">
    <property type="protein sequence ID" value="RBP42327.1"/>
    <property type="molecule type" value="Genomic_DNA"/>
</dbReference>
<dbReference type="RefSeq" id="WP_113959468.1">
    <property type="nucleotide sequence ID" value="NZ_QNRR01000006.1"/>
</dbReference>
<proteinExistence type="predicted"/>
<dbReference type="AlphaFoldDB" id="A0A366HHU1"/>
<dbReference type="PROSITE" id="PS51257">
    <property type="entry name" value="PROKAR_LIPOPROTEIN"/>
    <property type="match status" value="1"/>
</dbReference>
<evidence type="ECO:0000313" key="2">
    <source>
        <dbReference type="EMBL" id="RBP42327.1"/>
    </source>
</evidence>
<sequence length="146" mass="15938">MKPSRHAPLLALLLLTLACGPVMGSEEFIHPWKSVAITADGTPETGNIRVEGELSEQAYTSFRIHAFGREESLGKADLEKLKGYPLASIEVTSEPGYEAIGGYTVHARLKRTRYDDSQKLKTTVLVISLQKKGPLTAMQMPEGNPS</sequence>
<feature type="signal peptide" evidence="1">
    <location>
        <begin position="1"/>
        <end position="24"/>
    </location>
</feature>
<gene>
    <name evidence="2" type="ORF">DES53_10631</name>
</gene>